<sequence length="267" mass="31689">MLKETVDSTQEDSKEQNTGSRKLSLNKLESPYYSYHVDKTILNNDSAYWARQPATATPPSENMPTDIGNRNINDFAEEETEEEFIDENIQSELETIYTDFQKCLELRDKYMELSLQSSHKKYREKTTVGEDFKFEECYIPEEHKFLYAIDDNGVYQVYENQECLDQGKPAYTVPQSKEYFKDLDYILKVISDGPAKSYAYRRLRYLEGKWNMYVLLKEFQEMADSKRVPHRDFYNVRKVDTHVHLSSCMNSKHLLRFIKSKLKKYPE</sequence>
<reference evidence="3 4" key="1">
    <citation type="submission" date="2021-06" db="EMBL/GenBank/DDBJ databases">
        <authorList>
            <person name="Kallberg Y."/>
            <person name="Tangrot J."/>
            <person name="Rosling A."/>
        </authorList>
    </citation>
    <scope>NUCLEOTIDE SEQUENCE [LARGE SCALE GENOMIC DNA]</scope>
    <source>
        <strain evidence="3 4">120-4 pot B 10/14</strain>
    </source>
</reference>
<feature type="compositionally biased region" description="Basic and acidic residues" evidence="2">
    <location>
        <begin position="1"/>
        <end position="15"/>
    </location>
</feature>
<dbReference type="EMBL" id="CAJVQB010040892">
    <property type="protein sequence ID" value="CAG8828920.1"/>
    <property type="molecule type" value="Genomic_DNA"/>
</dbReference>
<accession>A0ABN7WEH0</accession>
<evidence type="ECO:0000256" key="2">
    <source>
        <dbReference type="SAM" id="MobiDB-lite"/>
    </source>
</evidence>
<organism evidence="3 4">
    <name type="scientific">Gigaspora margarita</name>
    <dbReference type="NCBI Taxonomy" id="4874"/>
    <lineage>
        <taxon>Eukaryota</taxon>
        <taxon>Fungi</taxon>
        <taxon>Fungi incertae sedis</taxon>
        <taxon>Mucoromycota</taxon>
        <taxon>Glomeromycotina</taxon>
        <taxon>Glomeromycetes</taxon>
        <taxon>Diversisporales</taxon>
        <taxon>Gigasporaceae</taxon>
        <taxon>Gigaspora</taxon>
    </lineage>
</organism>
<dbReference type="Proteomes" id="UP000789901">
    <property type="component" value="Unassembled WGS sequence"/>
</dbReference>
<dbReference type="SUPFAM" id="SSF51556">
    <property type="entry name" value="Metallo-dependent hydrolases"/>
    <property type="match status" value="1"/>
</dbReference>
<dbReference type="PANTHER" id="PTHR11359:SF0">
    <property type="entry name" value="AMP DEAMINASE"/>
    <property type="match status" value="1"/>
</dbReference>
<gene>
    <name evidence="3" type="ORF">GMARGA_LOCUS29846</name>
</gene>
<name>A0ABN7WEH0_GIGMA</name>
<protein>
    <submittedName>
        <fullName evidence="3">25255_t:CDS:1</fullName>
    </submittedName>
</protein>
<evidence type="ECO:0000256" key="1">
    <source>
        <dbReference type="ARBA" id="ARBA00006676"/>
    </source>
</evidence>
<keyword evidence="4" id="KW-1185">Reference proteome</keyword>
<evidence type="ECO:0000313" key="3">
    <source>
        <dbReference type="EMBL" id="CAG8828920.1"/>
    </source>
</evidence>
<dbReference type="Pfam" id="PF19326">
    <property type="entry name" value="AMP_deaminase"/>
    <property type="match status" value="1"/>
</dbReference>
<dbReference type="PANTHER" id="PTHR11359">
    <property type="entry name" value="AMP DEAMINASE"/>
    <property type="match status" value="1"/>
</dbReference>
<proteinExistence type="inferred from homology"/>
<feature type="region of interest" description="Disordered" evidence="2">
    <location>
        <begin position="1"/>
        <end position="23"/>
    </location>
</feature>
<dbReference type="InterPro" id="IPR006329">
    <property type="entry name" value="AMPD"/>
</dbReference>
<feature type="non-terminal residue" evidence="3">
    <location>
        <position position="267"/>
    </location>
</feature>
<comment type="similarity">
    <text evidence="1">Belongs to the metallo-dependent hydrolases superfamily. Adenosine and AMP deaminases family.</text>
</comment>
<evidence type="ECO:0000313" key="4">
    <source>
        <dbReference type="Proteomes" id="UP000789901"/>
    </source>
</evidence>
<dbReference type="InterPro" id="IPR032466">
    <property type="entry name" value="Metal_Hydrolase"/>
</dbReference>
<comment type="caution">
    <text evidence="3">The sequence shown here is derived from an EMBL/GenBank/DDBJ whole genome shotgun (WGS) entry which is preliminary data.</text>
</comment>
<dbReference type="Gene3D" id="3.20.20.140">
    <property type="entry name" value="Metal-dependent hydrolases"/>
    <property type="match status" value="1"/>
</dbReference>